<comment type="function">
    <text evidence="13">Component of the general transcription and DNA repair factor IIH (TFIIH) core complex which is involved in general and transcription-coupled nucleotide excision repair (NER) of damaged DNA.</text>
</comment>
<dbReference type="STRING" id="77020.A0A0M8MP79"/>
<dbReference type="GO" id="GO:0006289">
    <property type="term" value="P:nucleotide-excision repair"/>
    <property type="evidence" value="ECO:0007669"/>
    <property type="project" value="InterPro"/>
</dbReference>
<dbReference type="GO" id="GO:0001671">
    <property type="term" value="F:ATPase activator activity"/>
    <property type="evidence" value="ECO:0007669"/>
    <property type="project" value="InterPro"/>
</dbReference>
<sequence>MFESVQRWADATGRAIVQPVMIVSYETLRNLQELLGNTEIGLLLCDEGHRLKNADSLTFQALDMLKVKRRVILSGTPIQNDLSEYFSLINFAIPDVLGNRNEFRKRFELDILRGRDAESTDAVQQKGREKLQELSGLVSQFIIRRTNDILSKYLPVKYEHVVFCNLSPFQLELYNLFIRSPAIKKLLRGAGSQPLKAIGILKKLCNHPDLLNLPDDLEGSEELFPEGYKPGDRRNVPVALSGKMAVLERFLRSIRTTTDDKIVLISNYTQTLDLFERLCRSQRWGFFRLDGTMNINKRQKLVDRFNDPEAPEFVFLLSSKAGGCGLNLIGANRLVLFDPDWNPASDQQALARVWRDGQKKSCFVYRFIATGSIEEKILQRQSHKQSLSTCVVDEDVDAERHFSGEDLRALFAFKSNTLSDTHDTYKCKRCQNGRQIAPSKAMLLFEKPASCLAVFRLLPMVARQIIMDMVFLDKPLSMDDCHKLFKKQSEHALDMPLERMQRLSIIMIKDEKYLYINEVFRRGITGALTGSGDVESFGKPCSDMQQQAVSVDFLDEYAKSQWETILYFMVGSDQATAPRKTVLFLLQRAGLMQKDGTKDDSLNITSLGFQFLLQDVNSQLWALLLHYLSMAEERNMDLVEVLAFFFTVGGLELGRAYETRGLSLTQMQTLEELSDYGLVYRPSKSAKYFFPTRLASTLTSTASPLLSRQNDQEEQGYLIVETNYRVYAYTSNLLRIAILNLFVTLKSRLPNLVIGQLTRYSVKSALNKGITADQIIAYLTHHAHPQMYKNDPLLPITVSDQIRLWEREKNRVSTVQGNLYTEFTSLHDYVQVRDYAKTLGVLQWESEEKRMLFVTSEGHERVREFIQRRRV</sequence>
<keyword evidence="7" id="KW-0347">Helicase</keyword>
<dbReference type="Pfam" id="PF18307">
    <property type="entry name" value="Tfb2_C"/>
    <property type="match status" value="1"/>
</dbReference>
<proteinExistence type="inferred from homology"/>
<evidence type="ECO:0000256" key="5">
    <source>
        <dbReference type="ARBA" id="ARBA00022763"/>
    </source>
</evidence>
<dbReference type="Gene3D" id="3.40.50.10810">
    <property type="entry name" value="Tandem AAA-ATPase domain"/>
    <property type="match status" value="1"/>
</dbReference>
<dbReference type="InterPro" id="IPR000330">
    <property type="entry name" value="SNF2_N"/>
</dbReference>
<dbReference type="PROSITE" id="PS51194">
    <property type="entry name" value="HELICASE_CTER"/>
    <property type="match status" value="1"/>
</dbReference>
<dbReference type="GO" id="GO:0006366">
    <property type="term" value="P:transcription by RNA polymerase II"/>
    <property type="evidence" value="ECO:0007669"/>
    <property type="project" value="UniProtKB-ARBA"/>
</dbReference>
<evidence type="ECO:0000313" key="17">
    <source>
        <dbReference type="Proteomes" id="UP000037751"/>
    </source>
</evidence>
<dbReference type="SMART" id="SM00490">
    <property type="entry name" value="HELICc"/>
    <property type="match status" value="1"/>
</dbReference>
<keyword evidence="11 13" id="KW-0234">DNA repair</keyword>
<dbReference type="NCBIfam" id="TIGR00625">
    <property type="entry name" value="tfb2"/>
    <property type="match status" value="1"/>
</dbReference>
<dbReference type="InterPro" id="IPR027417">
    <property type="entry name" value="P-loop_NTPase"/>
</dbReference>
<keyword evidence="4" id="KW-0547">Nucleotide-binding</keyword>
<evidence type="ECO:0000256" key="7">
    <source>
        <dbReference type="ARBA" id="ARBA00022806"/>
    </source>
</evidence>
<dbReference type="Gene3D" id="3.30.70.2610">
    <property type="match status" value="1"/>
</dbReference>
<dbReference type="GO" id="GO:0005524">
    <property type="term" value="F:ATP binding"/>
    <property type="evidence" value="ECO:0007669"/>
    <property type="project" value="UniProtKB-KW"/>
</dbReference>
<keyword evidence="17" id="KW-1185">Reference proteome</keyword>
<dbReference type="RefSeq" id="XP_017993180.1">
    <property type="nucleotide sequence ID" value="XM_018137123.1"/>
</dbReference>
<dbReference type="InterPro" id="IPR004598">
    <property type="entry name" value="TFIIH_p52/Tfb2"/>
</dbReference>
<dbReference type="Pfam" id="PF00271">
    <property type="entry name" value="Helicase_C"/>
    <property type="match status" value="1"/>
</dbReference>
<dbReference type="InterPro" id="IPR038718">
    <property type="entry name" value="SNF2-like_sf"/>
</dbReference>
<dbReference type="InterPro" id="IPR049730">
    <property type="entry name" value="SNF2/RAD54-like_C"/>
</dbReference>
<dbReference type="PANTHER" id="PTHR45629">
    <property type="entry name" value="SNF2/RAD54 FAMILY MEMBER"/>
    <property type="match status" value="1"/>
</dbReference>
<dbReference type="Gene3D" id="1.20.120.850">
    <property type="entry name" value="SWI2/SNF2 ATPases, N-terminal domain"/>
    <property type="match status" value="1"/>
</dbReference>
<dbReference type="SUPFAM" id="SSF52540">
    <property type="entry name" value="P-loop containing nucleoside triphosphate hydrolases"/>
    <property type="match status" value="2"/>
</dbReference>
<dbReference type="InterPro" id="IPR014001">
    <property type="entry name" value="Helicase_ATP-bd"/>
</dbReference>
<dbReference type="PANTHER" id="PTHR45629:SF7">
    <property type="entry name" value="DNA EXCISION REPAIR PROTEIN ERCC-6-RELATED"/>
    <property type="match status" value="1"/>
</dbReference>
<gene>
    <name evidence="16" type="ORF">Malapachy_2635</name>
</gene>
<evidence type="ECO:0000256" key="12">
    <source>
        <dbReference type="ARBA" id="ARBA00023242"/>
    </source>
</evidence>
<evidence type="ECO:0000256" key="1">
    <source>
        <dbReference type="ARBA" id="ARBA00002817"/>
    </source>
</evidence>
<reference evidence="16 17" key="1">
    <citation type="submission" date="2015-07" db="EMBL/GenBank/DDBJ databases">
        <title>Draft Genome Sequence of Malassezia furfur CBS1878 and Malassezia pachydermatis CBS1879.</title>
        <authorList>
            <person name="Triana S."/>
            <person name="Ohm R."/>
            <person name="Gonzalez A."/>
            <person name="DeCock H."/>
            <person name="Restrepo S."/>
            <person name="Celis A."/>
        </authorList>
    </citation>
    <scope>NUCLEOTIDE SEQUENCE [LARGE SCALE GENOMIC DNA]</scope>
    <source>
        <strain evidence="16 17">CBS 1879</strain>
    </source>
</reference>
<dbReference type="GO" id="GO:0007131">
    <property type="term" value="P:reciprocal meiotic recombination"/>
    <property type="evidence" value="ECO:0007669"/>
    <property type="project" value="TreeGrafter"/>
</dbReference>
<accession>A0A0M8MP79</accession>
<evidence type="ECO:0000256" key="10">
    <source>
        <dbReference type="ARBA" id="ARBA00023163"/>
    </source>
</evidence>
<dbReference type="VEuPathDB" id="FungiDB:Malapachy_2635"/>
<dbReference type="GO" id="GO:0045003">
    <property type="term" value="P:double-strand break repair via synthesis-dependent strand annealing"/>
    <property type="evidence" value="ECO:0007669"/>
    <property type="project" value="TreeGrafter"/>
</dbReference>
<evidence type="ECO:0000256" key="13">
    <source>
        <dbReference type="RuleBase" id="RU364024"/>
    </source>
</evidence>
<evidence type="ECO:0000313" key="16">
    <source>
        <dbReference type="EMBL" id="KOS15548.1"/>
    </source>
</evidence>
<evidence type="ECO:0000256" key="8">
    <source>
        <dbReference type="ARBA" id="ARBA00022840"/>
    </source>
</evidence>
<dbReference type="Pfam" id="PF00176">
    <property type="entry name" value="SNF2-rel_dom"/>
    <property type="match status" value="1"/>
</dbReference>
<dbReference type="Pfam" id="PF03849">
    <property type="entry name" value="Tfb2"/>
    <property type="match status" value="1"/>
</dbReference>
<evidence type="ECO:0000256" key="9">
    <source>
        <dbReference type="ARBA" id="ARBA00023015"/>
    </source>
</evidence>
<dbReference type="AlphaFoldDB" id="A0A0M8MP79"/>
<dbReference type="FunFam" id="3.30.70.2610:FF:000001">
    <property type="entry name" value="General transcription factor IIH subunit 4"/>
    <property type="match status" value="1"/>
</dbReference>
<dbReference type="InterPro" id="IPR001650">
    <property type="entry name" value="Helicase_C-like"/>
</dbReference>
<evidence type="ECO:0000256" key="6">
    <source>
        <dbReference type="ARBA" id="ARBA00022801"/>
    </source>
</evidence>
<comment type="function">
    <text evidence="1">Component of the general transcription and DNA repair factor IIH (TFIIH) core complex, which is involved in general and transcription-coupled nucleotide excision repair (NER) of damaged DNA and, when complexed to TFIIK, in RNA transcription by RNA polymerase II. In NER, TFIIH acts by opening DNA around the lesion to allow the excision of the damaged oligonucleotide and its replacement by a new DNA fragment. In transcription, TFIIH has an essential role in transcription initiation. When the pre-initiation complex (PIC) has been established, TFIIH is required for promoter opening and promoter escape. Phosphorylation of the C-terminal tail (CTD) of the largest subunit of RNA polymerase II by the kinase module TFIIK controls the initiation of transcription.</text>
</comment>
<evidence type="ECO:0000256" key="11">
    <source>
        <dbReference type="ARBA" id="ARBA00023204"/>
    </source>
</evidence>
<feature type="domain" description="Helicase C-terminal" evidence="15">
    <location>
        <begin position="246"/>
        <end position="403"/>
    </location>
</feature>
<dbReference type="Proteomes" id="UP000037751">
    <property type="component" value="Unassembled WGS sequence"/>
</dbReference>
<dbReference type="EMBL" id="LGAV01000002">
    <property type="protein sequence ID" value="KOS15548.1"/>
    <property type="molecule type" value="Genomic_DNA"/>
</dbReference>
<dbReference type="InterPro" id="IPR050496">
    <property type="entry name" value="SNF2_RAD54_helicase_repair"/>
</dbReference>
<dbReference type="GO" id="GO:0015616">
    <property type="term" value="F:DNA translocase activity"/>
    <property type="evidence" value="ECO:0007669"/>
    <property type="project" value="TreeGrafter"/>
</dbReference>
<feature type="domain" description="Helicase ATP-binding" evidence="14">
    <location>
        <begin position="1"/>
        <end position="95"/>
    </location>
</feature>
<keyword evidence="12 13" id="KW-0539">Nucleus</keyword>
<keyword evidence="9 13" id="KW-0805">Transcription regulation</keyword>
<protein>
    <recommendedName>
        <fullName evidence="13">RNA polymerase II transcription factor B subunit 2</fullName>
    </recommendedName>
</protein>
<dbReference type="InterPro" id="IPR040662">
    <property type="entry name" value="Tfb2_C"/>
</dbReference>
<organism evidence="16 17">
    <name type="scientific">Malassezia pachydermatis</name>
    <dbReference type="NCBI Taxonomy" id="77020"/>
    <lineage>
        <taxon>Eukaryota</taxon>
        <taxon>Fungi</taxon>
        <taxon>Dikarya</taxon>
        <taxon>Basidiomycota</taxon>
        <taxon>Ustilaginomycotina</taxon>
        <taxon>Malasseziomycetes</taxon>
        <taxon>Malasseziales</taxon>
        <taxon>Malasseziaceae</taxon>
        <taxon>Malassezia</taxon>
    </lineage>
</organism>
<evidence type="ECO:0000256" key="4">
    <source>
        <dbReference type="ARBA" id="ARBA00022741"/>
    </source>
</evidence>
<dbReference type="GO" id="GO:0000439">
    <property type="term" value="C:transcription factor TFIIH core complex"/>
    <property type="evidence" value="ECO:0007669"/>
    <property type="project" value="InterPro"/>
</dbReference>
<dbReference type="CDD" id="cd18793">
    <property type="entry name" value="SF2_C_SNF"/>
    <property type="match status" value="1"/>
</dbReference>
<comment type="similarity">
    <text evidence="3 13">Belongs to the TFB2 family.</text>
</comment>
<dbReference type="FunFam" id="3.40.50.300:FF:000332">
    <property type="entry name" value="DNA repair and recombination protein RAD54-like"/>
    <property type="match status" value="1"/>
</dbReference>
<comment type="caution">
    <text evidence="16">The sequence shown here is derived from an EMBL/GenBank/DDBJ whole genome shotgun (WGS) entry which is preliminary data.</text>
</comment>
<dbReference type="GeneID" id="28728998"/>
<evidence type="ECO:0000259" key="15">
    <source>
        <dbReference type="PROSITE" id="PS51194"/>
    </source>
</evidence>
<name>A0A0M8MP79_9BASI</name>
<keyword evidence="5 13" id="KW-0227">DNA damage</keyword>
<evidence type="ECO:0000256" key="2">
    <source>
        <dbReference type="ARBA" id="ARBA00004123"/>
    </source>
</evidence>
<dbReference type="Gene3D" id="3.40.50.300">
    <property type="entry name" value="P-loop containing nucleotide triphosphate hydrolases"/>
    <property type="match status" value="1"/>
</dbReference>
<evidence type="ECO:0000256" key="3">
    <source>
        <dbReference type="ARBA" id="ARBA00007132"/>
    </source>
</evidence>
<dbReference type="GO" id="GO:0004386">
    <property type="term" value="F:helicase activity"/>
    <property type="evidence" value="ECO:0007669"/>
    <property type="project" value="UniProtKB-KW"/>
</dbReference>
<dbReference type="OrthoDB" id="413460at2759"/>
<evidence type="ECO:0000259" key="14">
    <source>
        <dbReference type="PROSITE" id="PS51192"/>
    </source>
</evidence>
<keyword evidence="8" id="KW-0067">ATP-binding</keyword>
<dbReference type="PROSITE" id="PS51192">
    <property type="entry name" value="HELICASE_ATP_BIND_1"/>
    <property type="match status" value="1"/>
</dbReference>
<dbReference type="GO" id="GO:0016787">
    <property type="term" value="F:hydrolase activity"/>
    <property type="evidence" value="ECO:0007669"/>
    <property type="project" value="UniProtKB-KW"/>
</dbReference>
<keyword evidence="6" id="KW-0378">Hydrolase</keyword>
<comment type="subcellular location">
    <subcellularLocation>
        <location evidence="2 13">Nucleus</location>
    </subcellularLocation>
</comment>
<keyword evidence="10 13" id="KW-0804">Transcription</keyword>